<feature type="transmembrane region" description="Helical" evidence="1">
    <location>
        <begin position="39"/>
        <end position="61"/>
    </location>
</feature>
<sequence>MTSESVEDFSTDDVFSQDSFGLVVFVFKFWFAEEGEPELFFILYIFDQIFCFPVLSILLSAHEGQNLREL</sequence>
<keyword evidence="1" id="KW-1133">Transmembrane helix</keyword>
<reference evidence="2 3" key="1">
    <citation type="journal article" date="2016" name="Sci. Rep.">
        <title>Metabolic traits of an uncultured archaeal lineage -MSBL1- from brine pools of the Red Sea.</title>
        <authorList>
            <person name="Mwirichia R."/>
            <person name="Alam I."/>
            <person name="Rashid M."/>
            <person name="Vinu M."/>
            <person name="Ba-Alawi W."/>
            <person name="Anthony Kamau A."/>
            <person name="Kamanda Ngugi D."/>
            <person name="Goker M."/>
            <person name="Klenk H.P."/>
            <person name="Bajic V."/>
            <person name="Stingl U."/>
        </authorList>
    </citation>
    <scope>NUCLEOTIDE SEQUENCE [LARGE SCALE GENOMIC DNA]</scope>
    <source>
        <strain evidence="2">SCGC-AAA259I14</strain>
    </source>
</reference>
<keyword evidence="1" id="KW-0472">Membrane</keyword>
<accession>A0A133UTU7</accession>
<organism evidence="2 3">
    <name type="scientific">candidate division MSBL1 archaeon SCGC-AAA259I14</name>
    <dbReference type="NCBI Taxonomy" id="1698268"/>
    <lineage>
        <taxon>Archaea</taxon>
        <taxon>Methanobacteriati</taxon>
        <taxon>Methanobacteriota</taxon>
        <taxon>candidate division MSBL1</taxon>
    </lineage>
</organism>
<keyword evidence="1" id="KW-0812">Transmembrane</keyword>
<protein>
    <submittedName>
        <fullName evidence="2">Uncharacterized protein</fullName>
    </submittedName>
</protein>
<evidence type="ECO:0000313" key="3">
    <source>
        <dbReference type="Proteomes" id="UP000070414"/>
    </source>
</evidence>
<dbReference type="Proteomes" id="UP000070414">
    <property type="component" value="Unassembled WGS sequence"/>
</dbReference>
<dbReference type="AlphaFoldDB" id="A0A133UTU7"/>
<evidence type="ECO:0000256" key="1">
    <source>
        <dbReference type="SAM" id="Phobius"/>
    </source>
</evidence>
<gene>
    <name evidence="2" type="ORF">AKJ38_00835</name>
</gene>
<dbReference type="EMBL" id="LHXS01000009">
    <property type="protein sequence ID" value="KXA97550.1"/>
    <property type="molecule type" value="Genomic_DNA"/>
</dbReference>
<proteinExistence type="predicted"/>
<comment type="caution">
    <text evidence="2">The sequence shown here is derived from an EMBL/GenBank/DDBJ whole genome shotgun (WGS) entry which is preliminary data.</text>
</comment>
<keyword evidence="3" id="KW-1185">Reference proteome</keyword>
<evidence type="ECO:0000313" key="2">
    <source>
        <dbReference type="EMBL" id="KXA97550.1"/>
    </source>
</evidence>
<name>A0A133UTU7_9EURY</name>